<evidence type="ECO:0000313" key="3">
    <source>
        <dbReference type="Proteomes" id="UP001239626"/>
    </source>
</evidence>
<feature type="compositionally biased region" description="Acidic residues" evidence="1">
    <location>
        <begin position="38"/>
        <end position="58"/>
    </location>
</feature>
<sequence>MLTLVGAAACSSEENAGGAQAPRSQQTEELLDESTGPGDEDSETLDDDLEEAPEDDGAVADTEPLGPWTDTGVALPDVLVGQWCGGKDGLNAVWTFSPNGYLTSKSSQATFEGVAWIGEDGAMHWVRALADLVEQSPIAIEVHEGELSAAGVDVGGNGDVLYLDGYSYVNCTP</sequence>
<accession>A0ABU0EG81</accession>
<comment type="caution">
    <text evidence="2">The sequence shown here is derived from an EMBL/GenBank/DDBJ whole genome shotgun (WGS) entry which is preliminary data.</text>
</comment>
<reference evidence="2 3" key="1">
    <citation type="submission" date="2023-07" db="EMBL/GenBank/DDBJ databases">
        <title>Sorghum-associated microbial communities from plants grown in Nebraska, USA.</title>
        <authorList>
            <person name="Schachtman D."/>
        </authorList>
    </citation>
    <scope>NUCLEOTIDE SEQUENCE [LARGE SCALE GENOMIC DNA]</scope>
    <source>
        <strain evidence="2 3">BE332</strain>
    </source>
</reference>
<name>A0ABU0EG81_9CELL</name>
<evidence type="ECO:0000256" key="1">
    <source>
        <dbReference type="SAM" id="MobiDB-lite"/>
    </source>
</evidence>
<protein>
    <recommendedName>
        <fullName evidence="4">DUF306 domain-containing protein</fullName>
    </recommendedName>
</protein>
<proteinExistence type="predicted"/>
<gene>
    <name evidence="2" type="ORF">J2X26_002133</name>
</gene>
<evidence type="ECO:0008006" key="4">
    <source>
        <dbReference type="Google" id="ProtNLM"/>
    </source>
</evidence>
<organism evidence="2 3">
    <name type="scientific">Cellulomonas humilata</name>
    <dbReference type="NCBI Taxonomy" id="144055"/>
    <lineage>
        <taxon>Bacteria</taxon>
        <taxon>Bacillati</taxon>
        <taxon>Actinomycetota</taxon>
        <taxon>Actinomycetes</taxon>
        <taxon>Micrococcales</taxon>
        <taxon>Cellulomonadaceae</taxon>
        <taxon>Cellulomonas</taxon>
    </lineage>
</organism>
<dbReference type="RefSeq" id="WP_307492086.1">
    <property type="nucleotide sequence ID" value="NZ_JAUSVB010000002.1"/>
</dbReference>
<dbReference type="Proteomes" id="UP001239626">
    <property type="component" value="Unassembled WGS sequence"/>
</dbReference>
<keyword evidence="3" id="KW-1185">Reference proteome</keyword>
<evidence type="ECO:0000313" key="2">
    <source>
        <dbReference type="EMBL" id="MDQ0373822.1"/>
    </source>
</evidence>
<dbReference type="EMBL" id="JAUSVB010000002">
    <property type="protein sequence ID" value="MDQ0373822.1"/>
    <property type="molecule type" value="Genomic_DNA"/>
</dbReference>
<feature type="region of interest" description="Disordered" evidence="1">
    <location>
        <begin position="1"/>
        <end position="70"/>
    </location>
</feature>